<keyword evidence="5" id="KW-1185">Reference proteome</keyword>
<name>A0A662ZGU0_9GAMM</name>
<dbReference type="Pfam" id="PF25607">
    <property type="entry name" value="DUF7939"/>
    <property type="match status" value="1"/>
</dbReference>
<dbReference type="EMBL" id="FOXF01000006">
    <property type="protein sequence ID" value="SFP14488.1"/>
    <property type="molecule type" value="Genomic_DNA"/>
</dbReference>
<sequence>MVKLSLFFKLLVLVLLCTFSTALVSTAEAKEENTTIKISTDKEIFSGKSFNIRVTVITNVKLTASSIQYEHLKNKFQIGNLRFTQNPAENNKDLTVYKWDIPLFTNGSGIISIEPFSFSGLSKASSPSQINVIKRTSKTYAKNFIKTLLRNPNAIEGQLVMYRVETDILPNVKIQTYTPPTAEDATIELYQEKVISRVSKENSINQPIYKTQIREYKIIFNKPGAKVIEGPTIEGFVKSNGSNNTFTQKGEIQKINVKPNPDKHLVSENITVAVQWTPDEKEVSVGQAITRSITIRGTDNALSQFPAIELPDLPDYDVYVEKTKESEKLMKNKKFVSTLTLKQVFVPKKNHTTFNIPDVKFTWLNPNNGEKKEATITGATYEVSGFSFNDYIPRDPRYAHWLFAGVAFILIFGVFTYYSIIWYRDRVGIYGKLHKYFDYQGYWKQMRKSWSKNDPFQTRNAILEWAQKRWPGQTIVGLNDIPFYTANKEAFDNLSAACWAPDHQAWSDSEIKKVVSKNKNYRRPKAKHGINPYGLNGEIYETVTQKLK</sequence>
<protein>
    <submittedName>
        <fullName evidence="4">Oxygen tolerance</fullName>
    </submittedName>
</protein>
<accession>A0A662ZGU0</accession>
<proteinExistence type="predicted"/>
<dbReference type="InterPro" id="IPR025738">
    <property type="entry name" value="BatD"/>
</dbReference>
<evidence type="ECO:0000256" key="1">
    <source>
        <dbReference type="SAM" id="Phobius"/>
    </source>
</evidence>
<keyword evidence="1" id="KW-1133">Transmembrane helix</keyword>
<keyword evidence="1" id="KW-0472">Membrane</keyword>
<dbReference type="RefSeq" id="WP_093140686.1">
    <property type="nucleotide sequence ID" value="NZ_FOXF01000006.1"/>
</dbReference>
<organism evidence="4 5">
    <name type="scientific">Ruminobacter amylophilus</name>
    <dbReference type="NCBI Taxonomy" id="867"/>
    <lineage>
        <taxon>Bacteria</taxon>
        <taxon>Pseudomonadati</taxon>
        <taxon>Pseudomonadota</taxon>
        <taxon>Gammaproteobacteria</taxon>
        <taxon>Aeromonadales</taxon>
        <taxon>Succinivibrionaceae</taxon>
        <taxon>Ruminobacter</taxon>
    </lineage>
</organism>
<evidence type="ECO:0000256" key="2">
    <source>
        <dbReference type="SAM" id="SignalP"/>
    </source>
</evidence>
<dbReference type="InterPro" id="IPR057699">
    <property type="entry name" value="DUF7939"/>
</dbReference>
<evidence type="ECO:0000313" key="5">
    <source>
        <dbReference type="Proteomes" id="UP000243745"/>
    </source>
</evidence>
<dbReference type="Proteomes" id="UP000243745">
    <property type="component" value="Unassembled WGS sequence"/>
</dbReference>
<gene>
    <name evidence="4" type="ORF">SAMN02910344_00542</name>
</gene>
<dbReference type="PANTHER" id="PTHR40940:SF1">
    <property type="entry name" value="PROTEIN BATD"/>
    <property type="match status" value="1"/>
</dbReference>
<keyword evidence="2" id="KW-0732">Signal</keyword>
<feature type="domain" description="DUF7939" evidence="3">
    <location>
        <begin position="442"/>
        <end position="517"/>
    </location>
</feature>
<dbReference type="PANTHER" id="PTHR40940">
    <property type="entry name" value="PROTEIN BATD-RELATED"/>
    <property type="match status" value="1"/>
</dbReference>
<dbReference type="AlphaFoldDB" id="A0A662ZGU0"/>
<keyword evidence="1" id="KW-0812">Transmembrane</keyword>
<evidence type="ECO:0000259" key="3">
    <source>
        <dbReference type="Pfam" id="PF25607"/>
    </source>
</evidence>
<feature type="transmembrane region" description="Helical" evidence="1">
    <location>
        <begin position="398"/>
        <end position="423"/>
    </location>
</feature>
<feature type="signal peptide" evidence="2">
    <location>
        <begin position="1"/>
        <end position="29"/>
    </location>
</feature>
<evidence type="ECO:0000313" key="4">
    <source>
        <dbReference type="EMBL" id="SFP14488.1"/>
    </source>
</evidence>
<reference evidence="4 5" key="1">
    <citation type="submission" date="2016-10" db="EMBL/GenBank/DDBJ databases">
        <authorList>
            <person name="Varghese N."/>
            <person name="Submissions S."/>
        </authorList>
    </citation>
    <scope>NUCLEOTIDE SEQUENCE [LARGE SCALE GENOMIC DNA]</scope>
    <source>
        <strain evidence="4 5">DSM 1361</strain>
    </source>
</reference>
<feature type="chain" id="PRO_5025071299" evidence="2">
    <location>
        <begin position="30"/>
        <end position="548"/>
    </location>
</feature>
<dbReference type="OrthoDB" id="5293418at2"/>